<name>A0ABQ2K1S3_9ACTN</name>
<protein>
    <submittedName>
        <fullName evidence="1">Uncharacterized protein</fullName>
    </submittedName>
</protein>
<sequence>MADCVNRRRHGQSELLWWLTEGGAEAVEATGLLPKRPYRMSRQAAAGPLQEHTLATVETGAAFVTHAARLGHECGPLDWTPEIAHYYRAEDRPGEELSLVPDAVLHYVHTEADRRTLLTFFIEVDRAQMTVGRLAQKLHAYAAYHAYAPQPATRAARAATAKPQLAWRSRYPLYPRVLLVLTGATSARLQSRINDLRSLAAADPRLPTAGIRAGITTLDELRDRGPFAPIVTPVLGPATPTDIWLAPATAPAATAA</sequence>
<accession>A0ABQ2K1S3</accession>
<keyword evidence="2" id="KW-1185">Reference proteome</keyword>
<comment type="caution">
    <text evidence="1">The sequence shown here is derived from an EMBL/GenBank/DDBJ whole genome shotgun (WGS) entry which is preliminary data.</text>
</comment>
<gene>
    <name evidence="1" type="ORF">GCM10012285_60320</name>
</gene>
<dbReference type="EMBL" id="BMND01000041">
    <property type="protein sequence ID" value="GGN61429.1"/>
    <property type="molecule type" value="Genomic_DNA"/>
</dbReference>
<organism evidence="1 2">
    <name type="scientific">Streptomyces kronopolitis</name>
    <dbReference type="NCBI Taxonomy" id="1612435"/>
    <lineage>
        <taxon>Bacteria</taxon>
        <taxon>Bacillati</taxon>
        <taxon>Actinomycetota</taxon>
        <taxon>Actinomycetes</taxon>
        <taxon>Kitasatosporales</taxon>
        <taxon>Streptomycetaceae</taxon>
        <taxon>Streptomyces</taxon>
    </lineage>
</organism>
<evidence type="ECO:0000313" key="1">
    <source>
        <dbReference type="EMBL" id="GGN61429.1"/>
    </source>
</evidence>
<dbReference type="Pfam" id="PF13814">
    <property type="entry name" value="Replic_Relax"/>
    <property type="match status" value="1"/>
</dbReference>
<proteinExistence type="predicted"/>
<evidence type="ECO:0000313" key="2">
    <source>
        <dbReference type="Proteomes" id="UP000600080"/>
    </source>
</evidence>
<dbReference type="InterPro" id="IPR025855">
    <property type="entry name" value="Replic_Relax"/>
</dbReference>
<reference evidence="2" key="1">
    <citation type="journal article" date="2019" name="Int. J. Syst. Evol. Microbiol.">
        <title>The Global Catalogue of Microorganisms (GCM) 10K type strain sequencing project: providing services to taxonomists for standard genome sequencing and annotation.</title>
        <authorList>
            <consortium name="The Broad Institute Genomics Platform"/>
            <consortium name="The Broad Institute Genome Sequencing Center for Infectious Disease"/>
            <person name="Wu L."/>
            <person name="Ma J."/>
        </authorList>
    </citation>
    <scope>NUCLEOTIDE SEQUENCE [LARGE SCALE GENOMIC DNA]</scope>
    <source>
        <strain evidence="2">CGMCC 4.7323</strain>
    </source>
</reference>
<dbReference type="Proteomes" id="UP000600080">
    <property type="component" value="Unassembled WGS sequence"/>
</dbReference>